<dbReference type="AlphaFoldDB" id="A0A381PC63"/>
<proteinExistence type="predicted"/>
<accession>A0A381PC63</accession>
<dbReference type="EMBL" id="UINC01000938">
    <property type="protein sequence ID" value="SUZ64566.1"/>
    <property type="molecule type" value="Genomic_DNA"/>
</dbReference>
<dbReference type="GO" id="GO:0005524">
    <property type="term" value="F:ATP binding"/>
    <property type="evidence" value="ECO:0007669"/>
    <property type="project" value="UniProtKB-KW"/>
</dbReference>
<dbReference type="PROSITE" id="PS00211">
    <property type="entry name" value="ABC_TRANSPORTER_1"/>
    <property type="match status" value="1"/>
</dbReference>
<evidence type="ECO:0000313" key="5">
    <source>
        <dbReference type="EMBL" id="SUZ64566.1"/>
    </source>
</evidence>
<dbReference type="InterPro" id="IPR025662">
    <property type="entry name" value="Sigma_54_int_dom_ATP-bd_1"/>
</dbReference>
<keyword evidence="3" id="KW-0067">ATP-binding</keyword>
<dbReference type="PROSITE" id="PS50893">
    <property type="entry name" value="ABC_TRANSPORTER_2"/>
    <property type="match status" value="1"/>
</dbReference>
<dbReference type="SMART" id="SM00382">
    <property type="entry name" value="AAA"/>
    <property type="match status" value="1"/>
</dbReference>
<dbReference type="Gene3D" id="3.40.50.300">
    <property type="entry name" value="P-loop containing nucleotide triphosphate hydrolases"/>
    <property type="match status" value="1"/>
</dbReference>
<feature type="domain" description="ABC transporter" evidence="4">
    <location>
        <begin position="13"/>
        <end position="245"/>
    </location>
</feature>
<protein>
    <recommendedName>
        <fullName evidence="4">ABC transporter domain-containing protein</fullName>
    </recommendedName>
</protein>
<evidence type="ECO:0000256" key="2">
    <source>
        <dbReference type="ARBA" id="ARBA00022741"/>
    </source>
</evidence>
<dbReference type="SUPFAM" id="SSF52540">
    <property type="entry name" value="P-loop containing nucleoside triphosphate hydrolases"/>
    <property type="match status" value="1"/>
</dbReference>
<dbReference type="InterPro" id="IPR017871">
    <property type="entry name" value="ABC_transporter-like_CS"/>
</dbReference>
<dbReference type="GO" id="GO:0016887">
    <property type="term" value="F:ATP hydrolysis activity"/>
    <property type="evidence" value="ECO:0007669"/>
    <property type="project" value="InterPro"/>
</dbReference>
<dbReference type="PROSITE" id="PS00675">
    <property type="entry name" value="SIGMA54_INTERACT_1"/>
    <property type="match status" value="1"/>
</dbReference>
<sequence length="254" mass="27281">MRDQVLPTDAPALSAKDVVKRFGSAPVLDRVDLSVGRGEIVVLVGESGAGKTTLLRLFNRMISVDEGEVCVGGQNVHALNPVQLRRSIGYVQQDGGLIPHWTVLRNTALVPRLRKMASPDDLASVALQLVGLPPDEFGARRPGELSGGQRQRVALARALAAEPEIILLDEPFRALDAITRAELVEAVHVLLQDIGVTTLMVTHDIRTALEIANRVAVLRGGRFEQIAPAAVLRSSPESPYVQQLLHRAGEGTAA</sequence>
<dbReference type="InterPro" id="IPR003593">
    <property type="entry name" value="AAA+_ATPase"/>
</dbReference>
<evidence type="ECO:0000256" key="3">
    <source>
        <dbReference type="ARBA" id="ARBA00022840"/>
    </source>
</evidence>
<dbReference type="PANTHER" id="PTHR42781">
    <property type="entry name" value="SPERMIDINE/PUTRESCINE IMPORT ATP-BINDING PROTEIN POTA"/>
    <property type="match status" value="1"/>
</dbReference>
<keyword evidence="1" id="KW-0813">Transport</keyword>
<dbReference type="InterPro" id="IPR027417">
    <property type="entry name" value="P-loop_NTPase"/>
</dbReference>
<name>A0A381PC63_9ZZZZ</name>
<evidence type="ECO:0000259" key="4">
    <source>
        <dbReference type="PROSITE" id="PS50893"/>
    </source>
</evidence>
<dbReference type="InterPro" id="IPR003439">
    <property type="entry name" value="ABC_transporter-like_ATP-bd"/>
</dbReference>
<reference evidence="5" key="1">
    <citation type="submission" date="2018-05" db="EMBL/GenBank/DDBJ databases">
        <authorList>
            <person name="Lanie J.A."/>
            <person name="Ng W.-L."/>
            <person name="Kazmierczak K.M."/>
            <person name="Andrzejewski T.M."/>
            <person name="Davidsen T.M."/>
            <person name="Wayne K.J."/>
            <person name="Tettelin H."/>
            <person name="Glass J.I."/>
            <person name="Rusch D."/>
            <person name="Podicherti R."/>
            <person name="Tsui H.-C.T."/>
            <person name="Winkler M.E."/>
        </authorList>
    </citation>
    <scope>NUCLEOTIDE SEQUENCE</scope>
</reference>
<gene>
    <name evidence="5" type="ORF">METZ01_LOCUS17420</name>
</gene>
<keyword evidence="2" id="KW-0547">Nucleotide-binding</keyword>
<organism evidence="5">
    <name type="scientific">marine metagenome</name>
    <dbReference type="NCBI Taxonomy" id="408172"/>
    <lineage>
        <taxon>unclassified sequences</taxon>
        <taxon>metagenomes</taxon>
        <taxon>ecological metagenomes</taxon>
    </lineage>
</organism>
<dbReference type="PANTHER" id="PTHR42781:SF4">
    <property type="entry name" value="SPERMIDINE_PUTRESCINE IMPORT ATP-BINDING PROTEIN POTA"/>
    <property type="match status" value="1"/>
</dbReference>
<evidence type="ECO:0000256" key="1">
    <source>
        <dbReference type="ARBA" id="ARBA00022448"/>
    </source>
</evidence>
<dbReference type="InterPro" id="IPR050093">
    <property type="entry name" value="ABC_SmlMolc_Importer"/>
</dbReference>
<dbReference type="Pfam" id="PF00005">
    <property type="entry name" value="ABC_tran"/>
    <property type="match status" value="1"/>
</dbReference>